<dbReference type="AlphaFoldDB" id="A0A7G3ZI18"/>
<sequence length="157" mass="17843">MTLLRLSSMVKSRMPEVFHVRKPQFSCLPIMPSIMTFRSTWETSSTQTSSSAILSSNFTPSRPTDHEYEPCHPETIDPQNHDKPLTPPSHGEPQQQPLTCPIGIIHTEDDRRVRKARKKPSYYLTGYVVQVQVVDCQPSQEPVEESTFKLLSTRSSS</sequence>
<evidence type="ECO:0000256" key="1">
    <source>
        <dbReference type="SAM" id="MobiDB-lite"/>
    </source>
</evidence>
<reference evidence="2 3" key="1">
    <citation type="submission" date="2020-06" db="EMBL/GenBank/DDBJ databases">
        <title>The yeast mating-type switching endonuclease HO is a domesticated member of an unorthodox homing genetic element family.</title>
        <authorList>
            <person name="Coughlan A.Y."/>
            <person name="Lombardi L."/>
            <person name="Braun-Galleani S."/>
            <person name="Martos A.R."/>
            <person name="Galeote V."/>
            <person name="Bigey F."/>
            <person name="Dequin S."/>
            <person name="Byrne K.P."/>
            <person name="Wolfe K.H."/>
        </authorList>
    </citation>
    <scope>NUCLEOTIDE SEQUENCE [LARGE SCALE GENOMIC DNA]</scope>
    <source>
        <strain evidence="2 3">CBS764</strain>
    </source>
</reference>
<evidence type="ECO:0000313" key="3">
    <source>
        <dbReference type="Proteomes" id="UP000515788"/>
    </source>
</evidence>
<gene>
    <name evidence="2" type="ORF">HG536_0E00640</name>
</gene>
<dbReference type="EMBL" id="CP059250">
    <property type="protein sequence ID" value="QLL33154.1"/>
    <property type="molecule type" value="Genomic_DNA"/>
</dbReference>
<organism evidence="2 3">
    <name type="scientific">Torulaspora globosa</name>
    <dbReference type="NCBI Taxonomy" id="48254"/>
    <lineage>
        <taxon>Eukaryota</taxon>
        <taxon>Fungi</taxon>
        <taxon>Dikarya</taxon>
        <taxon>Ascomycota</taxon>
        <taxon>Saccharomycotina</taxon>
        <taxon>Saccharomycetes</taxon>
        <taxon>Saccharomycetales</taxon>
        <taxon>Saccharomycetaceae</taxon>
        <taxon>Torulaspora</taxon>
    </lineage>
</organism>
<feature type="region of interest" description="Disordered" evidence="1">
    <location>
        <begin position="46"/>
        <end position="100"/>
    </location>
</feature>
<feature type="compositionally biased region" description="Low complexity" evidence="1">
    <location>
        <begin position="46"/>
        <end position="56"/>
    </location>
</feature>
<accession>A0A7G3ZI18</accession>
<proteinExistence type="predicted"/>
<dbReference type="RefSeq" id="XP_037139828.1">
    <property type="nucleotide sequence ID" value="XM_037283932.1"/>
</dbReference>
<dbReference type="GeneID" id="59326350"/>
<keyword evidence="3" id="KW-1185">Reference proteome</keyword>
<dbReference type="KEGG" id="tgb:HG536_0E00640"/>
<evidence type="ECO:0000313" key="2">
    <source>
        <dbReference type="EMBL" id="QLL33154.1"/>
    </source>
</evidence>
<name>A0A7G3ZI18_9SACH</name>
<feature type="compositionally biased region" description="Basic and acidic residues" evidence="1">
    <location>
        <begin position="63"/>
        <end position="84"/>
    </location>
</feature>
<dbReference type="Proteomes" id="UP000515788">
    <property type="component" value="Chromosome 5"/>
</dbReference>
<protein>
    <submittedName>
        <fullName evidence="2">Uncharacterized protein</fullName>
    </submittedName>
</protein>
<feature type="region of interest" description="Disordered" evidence="1">
    <location>
        <begin position="138"/>
        <end position="157"/>
    </location>
</feature>